<dbReference type="Pfam" id="PF12833">
    <property type="entry name" value="HTH_18"/>
    <property type="match status" value="1"/>
</dbReference>
<dbReference type="SUPFAM" id="SSF46689">
    <property type="entry name" value="Homeodomain-like"/>
    <property type="match status" value="1"/>
</dbReference>
<evidence type="ECO:0000256" key="1">
    <source>
        <dbReference type="ARBA" id="ARBA00023015"/>
    </source>
</evidence>
<dbReference type="GO" id="GO:0043565">
    <property type="term" value="F:sequence-specific DNA binding"/>
    <property type="evidence" value="ECO:0007669"/>
    <property type="project" value="InterPro"/>
</dbReference>
<evidence type="ECO:0000313" key="8">
    <source>
        <dbReference type="EMBL" id="WAC01013.1"/>
    </source>
</evidence>
<name>A0A9E8MT96_9FLAO</name>
<evidence type="ECO:0000256" key="5">
    <source>
        <dbReference type="SAM" id="Phobius"/>
    </source>
</evidence>
<dbReference type="InterPro" id="IPR019734">
    <property type="entry name" value="TPR_rpt"/>
</dbReference>
<sequence>MSLKTFLKNKIFYHKCFRILSLSLLITVCFSVDAQNQQLKDSIKKYIYNNREKTEYFNKQLFTLSESKNNEEDLSWSYMIYAIMHELSNDLDSTVFYYQKALDRSSTPSDIIDYTYSIGVIYEAKRDYERALRLYNEALSIASENNLESKKEDIRLSITSIRNKVNGTLESITQLLAAYDKYADDKTSIRYIRKKLIDGYVANSLYDKALIHIEEGLKQASEENNSEYLYYLNELKGKCYLNKKEYKRSHEALEIAIKHANILDNELFLDNTNYVLAEVKNRQRKTKESIVLIKNILQREDEKSSEERYKYYNLLAENYKLLDSSDVSNTYYKKSIKEREKASIERIETLEKIYKISLGEEITETKEQKTKKKYWIIAFVILLFTAIVLFFRYIKIKRKDQIAFDALFRKVKDYENKSAHLDIDLVIKDLSKKANSEAKKLKVETAETKEAISKTNRFVLDKAKVGKILKKIKKLEQEHYFLRKDCNMHNMAKALGTNTSYLSKIVNEHLNKSFSKYINDLRIDYAVVELKNSSRLRAYSVAAIAEEFGYKNADSFSSYFKSVTGITPSVYIKKIKSIRTS</sequence>
<feature type="chain" id="PRO_5038365771" evidence="6">
    <location>
        <begin position="35"/>
        <end position="581"/>
    </location>
</feature>
<evidence type="ECO:0000256" key="4">
    <source>
        <dbReference type="PROSITE-ProRule" id="PRU00339"/>
    </source>
</evidence>
<dbReference type="SMART" id="SM00028">
    <property type="entry name" value="TPR"/>
    <property type="match status" value="2"/>
</dbReference>
<dbReference type="RefSeq" id="WP_267675561.1">
    <property type="nucleotide sequence ID" value="NZ_CP113088.1"/>
</dbReference>
<evidence type="ECO:0000256" key="3">
    <source>
        <dbReference type="ARBA" id="ARBA00023163"/>
    </source>
</evidence>
<feature type="repeat" description="TPR" evidence="4">
    <location>
        <begin position="112"/>
        <end position="145"/>
    </location>
</feature>
<keyword evidence="5" id="KW-0812">Transmembrane</keyword>
<evidence type="ECO:0000256" key="6">
    <source>
        <dbReference type="SAM" id="SignalP"/>
    </source>
</evidence>
<dbReference type="SUPFAM" id="SSF81901">
    <property type="entry name" value="HCP-like"/>
    <property type="match status" value="1"/>
</dbReference>
<dbReference type="SMART" id="SM00342">
    <property type="entry name" value="HTH_ARAC"/>
    <property type="match status" value="1"/>
</dbReference>
<evidence type="ECO:0000256" key="2">
    <source>
        <dbReference type="ARBA" id="ARBA00023125"/>
    </source>
</evidence>
<feature type="transmembrane region" description="Helical" evidence="5">
    <location>
        <begin position="374"/>
        <end position="394"/>
    </location>
</feature>
<dbReference type="AlphaFoldDB" id="A0A9E8MT96"/>
<evidence type="ECO:0000259" key="7">
    <source>
        <dbReference type="PROSITE" id="PS01124"/>
    </source>
</evidence>
<dbReference type="Gene3D" id="1.25.40.10">
    <property type="entry name" value="Tetratricopeptide repeat domain"/>
    <property type="match status" value="1"/>
</dbReference>
<keyword evidence="9" id="KW-1185">Reference proteome</keyword>
<reference evidence="8" key="1">
    <citation type="submission" date="2022-11" db="EMBL/GenBank/DDBJ databases">
        <title>Lacinutrix neustonica HL-RS19T sp. nov., isolated from the surface microlayer sample of brackish Lake Shihwa.</title>
        <authorList>
            <person name="Choi J.Y."/>
            <person name="Hwang C.Y."/>
        </authorList>
    </citation>
    <scope>NUCLEOTIDE SEQUENCE</scope>
    <source>
        <strain evidence="8">HL-RS19</strain>
    </source>
</reference>
<keyword evidence="1" id="KW-0805">Transcription regulation</keyword>
<dbReference type="Proteomes" id="UP001164705">
    <property type="component" value="Chromosome"/>
</dbReference>
<keyword evidence="6" id="KW-0732">Signal</keyword>
<keyword evidence="5" id="KW-0472">Membrane</keyword>
<dbReference type="PANTHER" id="PTHR43280">
    <property type="entry name" value="ARAC-FAMILY TRANSCRIPTIONAL REGULATOR"/>
    <property type="match status" value="1"/>
</dbReference>
<organism evidence="8 9">
    <name type="scientific">Lacinutrix neustonica</name>
    <dbReference type="NCBI Taxonomy" id="2980107"/>
    <lineage>
        <taxon>Bacteria</taxon>
        <taxon>Pseudomonadati</taxon>
        <taxon>Bacteroidota</taxon>
        <taxon>Flavobacteriia</taxon>
        <taxon>Flavobacteriales</taxon>
        <taxon>Flavobacteriaceae</taxon>
        <taxon>Lacinutrix</taxon>
    </lineage>
</organism>
<dbReference type="EMBL" id="CP113088">
    <property type="protein sequence ID" value="WAC01013.1"/>
    <property type="molecule type" value="Genomic_DNA"/>
</dbReference>
<dbReference type="Gene3D" id="1.10.10.60">
    <property type="entry name" value="Homeodomain-like"/>
    <property type="match status" value="2"/>
</dbReference>
<dbReference type="PANTHER" id="PTHR43280:SF2">
    <property type="entry name" value="HTH-TYPE TRANSCRIPTIONAL REGULATOR EXSA"/>
    <property type="match status" value="1"/>
</dbReference>
<feature type="domain" description="HTH araC/xylS-type" evidence="7">
    <location>
        <begin position="470"/>
        <end position="574"/>
    </location>
</feature>
<dbReference type="InterPro" id="IPR009057">
    <property type="entry name" value="Homeodomain-like_sf"/>
</dbReference>
<protein>
    <submittedName>
        <fullName evidence="8">Helix-turn-helix domain-containing protein</fullName>
    </submittedName>
</protein>
<dbReference type="GO" id="GO:0003700">
    <property type="term" value="F:DNA-binding transcription factor activity"/>
    <property type="evidence" value="ECO:0007669"/>
    <property type="project" value="InterPro"/>
</dbReference>
<dbReference type="InterPro" id="IPR018060">
    <property type="entry name" value="HTH_AraC"/>
</dbReference>
<dbReference type="InterPro" id="IPR011990">
    <property type="entry name" value="TPR-like_helical_dom_sf"/>
</dbReference>
<keyword evidence="5" id="KW-1133">Transmembrane helix</keyword>
<dbReference type="KEGG" id="lnu:N7U66_12590"/>
<proteinExistence type="predicted"/>
<dbReference type="PROSITE" id="PS50005">
    <property type="entry name" value="TPR"/>
    <property type="match status" value="1"/>
</dbReference>
<evidence type="ECO:0000313" key="9">
    <source>
        <dbReference type="Proteomes" id="UP001164705"/>
    </source>
</evidence>
<keyword evidence="4" id="KW-0802">TPR repeat</keyword>
<dbReference type="PROSITE" id="PS01124">
    <property type="entry name" value="HTH_ARAC_FAMILY_2"/>
    <property type="match status" value="1"/>
</dbReference>
<accession>A0A9E8MT96</accession>
<keyword evidence="2" id="KW-0238">DNA-binding</keyword>
<feature type="signal peptide" evidence="6">
    <location>
        <begin position="1"/>
        <end position="34"/>
    </location>
</feature>
<keyword evidence="3" id="KW-0804">Transcription</keyword>
<gene>
    <name evidence="8" type="ORF">N7U66_12590</name>
</gene>